<evidence type="ECO:0000313" key="2">
    <source>
        <dbReference type="Proteomes" id="UP000269597"/>
    </source>
</evidence>
<dbReference type="Gene3D" id="3.40.50.1820">
    <property type="entry name" value="alpha/beta hydrolase"/>
    <property type="match status" value="1"/>
</dbReference>
<dbReference type="EMBL" id="RFBY01000062">
    <property type="protein sequence ID" value="RSP71944.1"/>
    <property type="molecule type" value="Genomic_DNA"/>
</dbReference>
<protein>
    <submittedName>
        <fullName evidence="1">Uncharacterized protein</fullName>
    </submittedName>
</protein>
<dbReference type="AlphaFoldDB" id="A0A3R9SYA4"/>
<dbReference type="InterPro" id="IPR029058">
    <property type="entry name" value="AB_hydrolase_fold"/>
</dbReference>
<proteinExistence type="predicted"/>
<organism evidence="1 2">
    <name type="scientific">Acinetobacter baumannii</name>
    <dbReference type="NCBI Taxonomy" id="470"/>
    <lineage>
        <taxon>Bacteria</taxon>
        <taxon>Pseudomonadati</taxon>
        <taxon>Pseudomonadota</taxon>
        <taxon>Gammaproteobacteria</taxon>
        <taxon>Moraxellales</taxon>
        <taxon>Moraxellaceae</taxon>
        <taxon>Acinetobacter</taxon>
        <taxon>Acinetobacter calcoaceticus/baumannii complex</taxon>
    </lineage>
</organism>
<name>A0A3R9SYA4_ACIBA</name>
<reference evidence="1 2" key="1">
    <citation type="submission" date="2018-10" db="EMBL/GenBank/DDBJ databases">
        <title>GWAS and RNA-Seq identify cryptic mechanisms of antimicrobial resistance in Acinetobacter baumannii.</title>
        <authorList>
            <person name="Sahl J.W."/>
        </authorList>
    </citation>
    <scope>NUCLEOTIDE SEQUENCE [LARGE SCALE GENOMIC DNA]</scope>
    <source>
        <strain evidence="1 2">TG31299</strain>
    </source>
</reference>
<comment type="caution">
    <text evidence="1">The sequence shown here is derived from an EMBL/GenBank/DDBJ whole genome shotgun (WGS) entry which is preliminary data.</text>
</comment>
<accession>A0A3R9SYA4</accession>
<sequence>MLTSSCLATAQKTPTPEDKYGDGRVSEFYTWKSAIPEQAGKLLKTEAIHNPYIRLANDSQAIRILYSSTSGKDSKTPIVVSGSIHFEPYRVCRRVNILRDYPDDKTKLYPRN</sequence>
<gene>
    <name evidence="1" type="ORF">EA722_15500</name>
</gene>
<evidence type="ECO:0000313" key="1">
    <source>
        <dbReference type="EMBL" id="RSP71944.1"/>
    </source>
</evidence>
<dbReference type="Proteomes" id="UP000269597">
    <property type="component" value="Unassembled WGS sequence"/>
</dbReference>